<dbReference type="CDD" id="cd07153">
    <property type="entry name" value="Fur_like"/>
    <property type="match status" value="1"/>
</dbReference>
<proteinExistence type="inferred from homology"/>
<evidence type="ECO:0000256" key="6">
    <source>
        <dbReference type="ARBA" id="ARBA00023163"/>
    </source>
</evidence>
<keyword evidence="6" id="KW-0804">Transcription</keyword>
<evidence type="ECO:0000256" key="5">
    <source>
        <dbReference type="ARBA" id="ARBA00023125"/>
    </source>
</evidence>
<dbReference type="GO" id="GO:1900376">
    <property type="term" value="P:regulation of secondary metabolite biosynthetic process"/>
    <property type="evidence" value="ECO:0007669"/>
    <property type="project" value="TreeGrafter"/>
</dbReference>
<accession>A0A1V5MIY1</accession>
<name>A0A1V5MIY1_UNCT6</name>
<dbReference type="GO" id="GO:0003700">
    <property type="term" value="F:DNA-binding transcription factor activity"/>
    <property type="evidence" value="ECO:0007669"/>
    <property type="project" value="InterPro"/>
</dbReference>
<evidence type="ECO:0000256" key="3">
    <source>
        <dbReference type="ARBA" id="ARBA00022833"/>
    </source>
</evidence>
<evidence type="ECO:0000256" key="7">
    <source>
        <dbReference type="PIRSR" id="PIRSR602481-1"/>
    </source>
</evidence>
<dbReference type="GO" id="GO:0000976">
    <property type="term" value="F:transcription cis-regulatory region binding"/>
    <property type="evidence" value="ECO:0007669"/>
    <property type="project" value="TreeGrafter"/>
</dbReference>
<keyword evidence="4" id="KW-0805">Transcription regulation</keyword>
<gene>
    <name evidence="8" type="primary">perR</name>
    <name evidence="8" type="ORF">BWY73_00441</name>
</gene>
<comment type="similarity">
    <text evidence="1">Belongs to the Fur family.</text>
</comment>
<dbReference type="PANTHER" id="PTHR33202:SF8">
    <property type="entry name" value="PEROXIDE-RESPONSIVE REPRESSOR PERR"/>
    <property type="match status" value="1"/>
</dbReference>
<feature type="binding site" evidence="7">
    <location>
        <position position="108"/>
    </location>
    <ligand>
        <name>Zn(2+)</name>
        <dbReference type="ChEBI" id="CHEBI:29105"/>
    </ligand>
</feature>
<keyword evidence="2" id="KW-0678">Repressor</keyword>
<dbReference type="Gene3D" id="1.10.10.10">
    <property type="entry name" value="Winged helix-like DNA-binding domain superfamily/Winged helix DNA-binding domain"/>
    <property type="match status" value="1"/>
</dbReference>
<keyword evidence="7" id="KW-0479">Metal-binding</keyword>
<dbReference type="GO" id="GO:0008270">
    <property type="term" value="F:zinc ion binding"/>
    <property type="evidence" value="ECO:0007669"/>
    <property type="project" value="TreeGrafter"/>
</dbReference>
<keyword evidence="5" id="KW-0238">DNA-binding</keyword>
<feature type="binding site" evidence="7">
    <location>
        <position position="151"/>
    </location>
    <ligand>
        <name>Zn(2+)</name>
        <dbReference type="ChEBI" id="CHEBI:29105"/>
    </ligand>
</feature>
<dbReference type="PANTHER" id="PTHR33202">
    <property type="entry name" value="ZINC UPTAKE REGULATION PROTEIN"/>
    <property type="match status" value="1"/>
</dbReference>
<dbReference type="Proteomes" id="UP000485484">
    <property type="component" value="Unassembled WGS sequence"/>
</dbReference>
<dbReference type="Gene3D" id="3.30.1490.190">
    <property type="match status" value="1"/>
</dbReference>
<keyword evidence="3 7" id="KW-0862">Zinc</keyword>
<dbReference type="InterPro" id="IPR036388">
    <property type="entry name" value="WH-like_DNA-bd_sf"/>
</dbReference>
<reference evidence="8 9" key="1">
    <citation type="submission" date="2017-02" db="EMBL/GenBank/DDBJ databases">
        <title>Delving into the versatile metabolic prowess of the omnipresent phylum Bacteroidetes.</title>
        <authorList>
            <person name="Nobu M.K."/>
            <person name="Mei R."/>
            <person name="Narihiro T."/>
            <person name="Kuroda K."/>
            <person name="Liu W.-T."/>
        </authorList>
    </citation>
    <scope>NUCLEOTIDE SEQUENCE [LARGE SCALE GENOMIC DNA]</scope>
    <source>
        <strain evidence="8">ADurb.Bin417</strain>
    </source>
</reference>
<dbReference type="SUPFAM" id="SSF46785">
    <property type="entry name" value="Winged helix' DNA-binding domain"/>
    <property type="match status" value="1"/>
</dbReference>
<feature type="binding site" evidence="7">
    <location>
        <position position="148"/>
    </location>
    <ligand>
        <name>Zn(2+)</name>
        <dbReference type="ChEBI" id="CHEBI:29105"/>
    </ligand>
</feature>
<dbReference type="Pfam" id="PF01475">
    <property type="entry name" value="FUR"/>
    <property type="match status" value="1"/>
</dbReference>
<feature type="binding site" evidence="7">
    <location>
        <position position="111"/>
    </location>
    <ligand>
        <name>Zn(2+)</name>
        <dbReference type="ChEBI" id="CHEBI:29105"/>
    </ligand>
</feature>
<evidence type="ECO:0000256" key="4">
    <source>
        <dbReference type="ARBA" id="ARBA00023015"/>
    </source>
</evidence>
<evidence type="ECO:0000313" key="9">
    <source>
        <dbReference type="Proteomes" id="UP000485484"/>
    </source>
</evidence>
<evidence type="ECO:0000313" key="8">
    <source>
        <dbReference type="EMBL" id="OPZ93193.1"/>
    </source>
</evidence>
<comment type="cofactor">
    <cofactor evidence="7">
        <name>Zn(2+)</name>
        <dbReference type="ChEBI" id="CHEBI:29105"/>
    </cofactor>
    <text evidence="7">Binds 1 zinc ion per subunit.</text>
</comment>
<evidence type="ECO:0000256" key="2">
    <source>
        <dbReference type="ARBA" id="ARBA00022491"/>
    </source>
</evidence>
<dbReference type="AlphaFoldDB" id="A0A1V5MIY1"/>
<sequence>MPINTQNQPKQTELERYLAHFDEFCRSNGIKVTHQRREVYREVLQTTEHPDVETVYGRVRQRIPTISLDTVYRILRLFEARHLVFRTGEPGKRARFDANPKQHHHFFCVKCGALSDIYNNDFNQIRVPQDLENVGRIENVQVEMRGTCARCCKEKPAVE</sequence>
<organism evidence="8 9">
    <name type="scientific">candidate division TA06 bacterium ADurb.Bin417</name>
    <dbReference type="NCBI Taxonomy" id="1852828"/>
    <lineage>
        <taxon>Bacteria</taxon>
        <taxon>Bacteria division TA06</taxon>
    </lineage>
</organism>
<dbReference type="EMBL" id="MWAK01000039">
    <property type="protein sequence ID" value="OPZ93193.1"/>
    <property type="molecule type" value="Genomic_DNA"/>
</dbReference>
<dbReference type="GO" id="GO:0045892">
    <property type="term" value="P:negative regulation of DNA-templated transcription"/>
    <property type="evidence" value="ECO:0007669"/>
    <property type="project" value="TreeGrafter"/>
</dbReference>
<dbReference type="InterPro" id="IPR036390">
    <property type="entry name" value="WH_DNA-bd_sf"/>
</dbReference>
<evidence type="ECO:0000256" key="1">
    <source>
        <dbReference type="ARBA" id="ARBA00007957"/>
    </source>
</evidence>
<comment type="caution">
    <text evidence="8">The sequence shown here is derived from an EMBL/GenBank/DDBJ whole genome shotgun (WGS) entry which is preliminary data.</text>
</comment>
<protein>
    <submittedName>
        <fullName evidence="8">Transcriptional regulator PerR</fullName>
    </submittedName>
</protein>
<dbReference type="InterPro" id="IPR043135">
    <property type="entry name" value="Fur_C"/>
</dbReference>
<dbReference type="InterPro" id="IPR002481">
    <property type="entry name" value="FUR"/>
</dbReference>